<evidence type="ECO:0000313" key="5">
    <source>
        <dbReference type="EMBL" id="KAH7515912.1"/>
    </source>
</evidence>
<comment type="caution">
    <text evidence="5">The sequence shown here is derived from an EMBL/GenBank/DDBJ whole genome shotgun (WGS) entry which is preliminary data.</text>
</comment>
<organism evidence="5 6">
    <name type="scientific">Ziziphus jujuba var. spinosa</name>
    <dbReference type="NCBI Taxonomy" id="714518"/>
    <lineage>
        <taxon>Eukaryota</taxon>
        <taxon>Viridiplantae</taxon>
        <taxon>Streptophyta</taxon>
        <taxon>Embryophyta</taxon>
        <taxon>Tracheophyta</taxon>
        <taxon>Spermatophyta</taxon>
        <taxon>Magnoliopsida</taxon>
        <taxon>eudicotyledons</taxon>
        <taxon>Gunneridae</taxon>
        <taxon>Pentapetalae</taxon>
        <taxon>rosids</taxon>
        <taxon>fabids</taxon>
        <taxon>Rosales</taxon>
        <taxon>Rhamnaceae</taxon>
        <taxon>Paliureae</taxon>
        <taxon>Ziziphus</taxon>
    </lineage>
</organism>
<dbReference type="InterPro" id="IPR032675">
    <property type="entry name" value="LRR_dom_sf"/>
</dbReference>
<dbReference type="AlphaFoldDB" id="A0A978UM60"/>
<dbReference type="PANTHER" id="PTHR48060:SF24">
    <property type="entry name" value="NON-SPECIFIC SERINE_THREONINE PROTEIN KINASE"/>
    <property type="match status" value="1"/>
</dbReference>
<dbReference type="InterPro" id="IPR053211">
    <property type="entry name" value="DNA_repair-toleration"/>
</dbReference>
<dbReference type="InterPro" id="IPR001611">
    <property type="entry name" value="Leu-rich_rpt"/>
</dbReference>
<gene>
    <name evidence="5" type="ORF">FEM48_Zijuj10G0078600</name>
</gene>
<accession>A0A978UM60</accession>
<reference evidence="5" key="1">
    <citation type="journal article" date="2021" name="Front. Plant Sci.">
        <title>Chromosome-Scale Genome Assembly for Chinese Sour Jujube and Insights Into Its Genome Evolution and Domestication Signature.</title>
        <authorList>
            <person name="Shen L.-Y."/>
            <person name="Luo H."/>
            <person name="Wang X.-L."/>
            <person name="Wang X.-M."/>
            <person name="Qiu X.-J."/>
            <person name="Liu H."/>
            <person name="Zhou S.-S."/>
            <person name="Jia K.-H."/>
            <person name="Nie S."/>
            <person name="Bao Y.-T."/>
            <person name="Zhang R.-G."/>
            <person name="Yun Q.-Z."/>
            <person name="Chai Y.-H."/>
            <person name="Lu J.-Y."/>
            <person name="Li Y."/>
            <person name="Zhao S.-W."/>
            <person name="Mao J.-F."/>
            <person name="Jia S.-G."/>
            <person name="Mao Y.-M."/>
        </authorList>
    </citation>
    <scope>NUCLEOTIDE SEQUENCE</scope>
    <source>
        <strain evidence="5">AT0</strain>
        <tissue evidence="5">Leaf</tissue>
    </source>
</reference>
<evidence type="ECO:0000256" key="4">
    <source>
        <dbReference type="SAM" id="SignalP"/>
    </source>
</evidence>
<keyword evidence="1" id="KW-0433">Leucine-rich repeat</keyword>
<feature type="signal peptide" evidence="4">
    <location>
        <begin position="1"/>
        <end position="27"/>
    </location>
</feature>
<dbReference type="Gene3D" id="3.80.10.10">
    <property type="entry name" value="Ribonuclease Inhibitor"/>
    <property type="match status" value="3"/>
</dbReference>
<keyword evidence="3" id="KW-0677">Repeat</keyword>
<dbReference type="EMBL" id="JAEACU010000010">
    <property type="protein sequence ID" value="KAH7515912.1"/>
    <property type="molecule type" value="Genomic_DNA"/>
</dbReference>
<protein>
    <submittedName>
        <fullName evidence="5">Uncharacterized protein</fullName>
    </submittedName>
</protein>
<dbReference type="InterPro" id="IPR025875">
    <property type="entry name" value="Leu-rich_rpt_4"/>
</dbReference>
<dbReference type="PANTHER" id="PTHR48060">
    <property type="entry name" value="DNA DAMAGE-REPAIR/TOLERATION PROTEIN DRT100"/>
    <property type="match status" value="1"/>
</dbReference>
<evidence type="ECO:0000313" key="6">
    <source>
        <dbReference type="Proteomes" id="UP000813462"/>
    </source>
</evidence>
<evidence type="ECO:0000256" key="1">
    <source>
        <dbReference type="ARBA" id="ARBA00022614"/>
    </source>
</evidence>
<evidence type="ECO:0000256" key="3">
    <source>
        <dbReference type="ARBA" id="ARBA00022737"/>
    </source>
</evidence>
<dbReference type="Pfam" id="PF00560">
    <property type="entry name" value="LRR_1"/>
    <property type="match status" value="1"/>
</dbReference>
<sequence length="317" mass="35410">MWQRNHKLIVFALCSACIFGLASFTGAHNKTQPIIDPTEVRALYLIFTRWNATDNTYNGSRSGEQCSGAAVDPFPLISRDYKVFIKCNCSYGNGSLGHIVHLTVTDMDVAGPIPEELWTLSYLFHLDFGNLTHLKYLSIAENYFSGPLPSELGNLSELQETYMVARQSVTLKYYIHSSGVNGEIPSTFANLQNLETVSLQGNAFEGSIQLTFSALTSLLELRVSDLTNGNSSLEFIKDMKNLTMLVLRNNNISDSIPSSLGKYQKLSELDLSFNSITGEIPHSLFNMINMVLEEKKDISVQLTESALSYWDYLNIRV</sequence>
<proteinExistence type="predicted"/>
<dbReference type="Pfam" id="PF12799">
    <property type="entry name" value="LRR_4"/>
    <property type="match status" value="1"/>
</dbReference>
<keyword evidence="2 4" id="KW-0732">Signal</keyword>
<feature type="chain" id="PRO_5037884826" evidence="4">
    <location>
        <begin position="28"/>
        <end position="317"/>
    </location>
</feature>
<dbReference type="Proteomes" id="UP000813462">
    <property type="component" value="Unassembled WGS sequence"/>
</dbReference>
<name>A0A978UM60_ZIZJJ</name>
<dbReference type="SUPFAM" id="SSF52058">
    <property type="entry name" value="L domain-like"/>
    <property type="match status" value="1"/>
</dbReference>
<evidence type="ECO:0000256" key="2">
    <source>
        <dbReference type="ARBA" id="ARBA00022729"/>
    </source>
</evidence>